<feature type="compositionally biased region" description="Low complexity" evidence="1">
    <location>
        <begin position="29"/>
        <end position="45"/>
    </location>
</feature>
<keyword evidence="2" id="KW-0732">Signal</keyword>
<dbReference type="EMBL" id="JBHSEI010000009">
    <property type="protein sequence ID" value="MFC4639204.1"/>
    <property type="molecule type" value="Genomic_DNA"/>
</dbReference>
<evidence type="ECO:0000256" key="2">
    <source>
        <dbReference type="SAM" id="SignalP"/>
    </source>
</evidence>
<feature type="chain" id="PRO_5045062678" description="Lipoprotein" evidence="2">
    <location>
        <begin position="21"/>
        <end position="400"/>
    </location>
</feature>
<protein>
    <recommendedName>
        <fullName evidence="5">Lipoprotein</fullName>
    </recommendedName>
</protein>
<organism evidence="3 4">
    <name type="scientific">Deinococcus hohokamensis</name>
    <dbReference type="NCBI Taxonomy" id="309883"/>
    <lineage>
        <taxon>Bacteria</taxon>
        <taxon>Thermotogati</taxon>
        <taxon>Deinococcota</taxon>
        <taxon>Deinococci</taxon>
        <taxon>Deinococcales</taxon>
        <taxon>Deinococcaceae</taxon>
        <taxon>Deinococcus</taxon>
    </lineage>
</organism>
<dbReference type="PROSITE" id="PS51257">
    <property type="entry name" value="PROKAR_LIPOPROTEIN"/>
    <property type="match status" value="1"/>
</dbReference>
<accession>A0ABV9IAH1</accession>
<sequence>MRFPRLPAFAALTVTALLLASCDPHRNSTTPPTTTDPAATAPAAPVAGQSTEMDRLPAALGASQQVVMTMLDPQSSDFDPDLKVLLGLVGGAQSLGPMGLGQGAQSVGRAVLGAFGVKVPVALRAQALTPVMETPLPTGTLTLTVSGEVTQSPEPTTGLVIDNRQTGVKLSVDWRQGGAQTVWLEQESAYGLSRTELPTRAAASMTRAGKLVAEVQQSMTPGSCLSTGGPDAVTLAGWAGRETNAPVAAHLAYAWGAGGVQTSGDVTYRTRSRTASAAFNLNVAGTTTGRCDPASFSFTPAQADLSAQLSVPGHEFQAKGYLRDLKNVVISHSELHSAQPFKSVSGRLNASLTHQGKAALTAFGELANGNANPLPGDQVKVQYVQNGQLVTTSLEALLMH</sequence>
<evidence type="ECO:0000256" key="1">
    <source>
        <dbReference type="SAM" id="MobiDB-lite"/>
    </source>
</evidence>
<keyword evidence="4" id="KW-1185">Reference proteome</keyword>
<feature type="signal peptide" evidence="2">
    <location>
        <begin position="1"/>
        <end position="20"/>
    </location>
</feature>
<comment type="caution">
    <text evidence="3">The sequence shown here is derived from an EMBL/GenBank/DDBJ whole genome shotgun (WGS) entry which is preliminary data.</text>
</comment>
<gene>
    <name evidence="3" type="ORF">ACFO0D_12755</name>
</gene>
<evidence type="ECO:0008006" key="5">
    <source>
        <dbReference type="Google" id="ProtNLM"/>
    </source>
</evidence>
<evidence type="ECO:0000313" key="3">
    <source>
        <dbReference type="EMBL" id="MFC4639204.1"/>
    </source>
</evidence>
<proteinExistence type="predicted"/>
<feature type="region of interest" description="Disordered" evidence="1">
    <location>
        <begin position="25"/>
        <end position="49"/>
    </location>
</feature>
<reference evidence="4" key="1">
    <citation type="journal article" date="2019" name="Int. J. Syst. Evol. Microbiol.">
        <title>The Global Catalogue of Microorganisms (GCM) 10K type strain sequencing project: providing services to taxonomists for standard genome sequencing and annotation.</title>
        <authorList>
            <consortium name="The Broad Institute Genomics Platform"/>
            <consortium name="The Broad Institute Genome Sequencing Center for Infectious Disease"/>
            <person name="Wu L."/>
            <person name="Ma J."/>
        </authorList>
    </citation>
    <scope>NUCLEOTIDE SEQUENCE [LARGE SCALE GENOMIC DNA]</scope>
    <source>
        <strain evidence="4">CCUG 55995</strain>
    </source>
</reference>
<name>A0ABV9IAH1_9DEIO</name>
<dbReference type="Proteomes" id="UP001595952">
    <property type="component" value="Unassembled WGS sequence"/>
</dbReference>
<evidence type="ECO:0000313" key="4">
    <source>
        <dbReference type="Proteomes" id="UP001595952"/>
    </source>
</evidence>
<dbReference type="RefSeq" id="WP_380062205.1">
    <property type="nucleotide sequence ID" value="NZ_JBHSEI010000009.1"/>
</dbReference>